<feature type="transmembrane region" description="Helical" evidence="1">
    <location>
        <begin position="63"/>
        <end position="83"/>
    </location>
</feature>
<protein>
    <recommendedName>
        <fullName evidence="4">DUF2306 domain-containing protein</fullName>
    </recommendedName>
</protein>
<reference evidence="2 3" key="1">
    <citation type="submission" date="2017-07" db="EMBL/GenBank/DDBJ databases">
        <title>Sandarakinorhabdus cyanobacteriorum sp. nov., a novel bacterium isolated from cyanobacterial aggregates in a eutrophic lake.</title>
        <authorList>
            <person name="Cai H."/>
        </authorList>
    </citation>
    <scope>NUCLEOTIDE SEQUENCE [LARGE SCALE GENOMIC DNA]</scope>
    <source>
        <strain evidence="2 3">TH057</strain>
    </source>
</reference>
<sequence length="163" mass="17612">MPTITPLGWFHTGIAIIAILAGIYALVVHKLITPGQRSGQLYIACTLLAAATSLMIFNQGTGFGPAHALGVLTLLALAGGFIVPQLRFLGGLIPYLQTLCFSSTLLFHMIPAITDGLRRLPVGDPVVDRFDDPLLRGFHLAFLGLFVLGYGVQVMWLRRQRSA</sequence>
<gene>
    <name evidence="2" type="ORF">CHU93_10600</name>
</gene>
<evidence type="ECO:0000313" key="3">
    <source>
        <dbReference type="Proteomes" id="UP000216991"/>
    </source>
</evidence>
<keyword evidence="3" id="KW-1185">Reference proteome</keyword>
<name>A0A255YER8_9SPHN</name>
<evidence type="ECO:0000313" key="2">
    <source>
        <dbReference type="EMBL" id="OYQ27701.1"/>
    </source>
</evidence>
<feature type="transmembrane region" description="Helical" evidence="1">
    <location>
        <begin position="6"/>
        <end position="27"/>
    </location>
</feature>
<organism evidence="2 3">
    <name type="scientific">Sandarakinorhabdus cyanobacteriorum</name>
    <dbReference type="NCBI Taxonomy" id="1981098"/>
    <lineage>
        <taxon>Bacteria</taxon>
        <taxon>Pseudomonadati</taxon>
        <taxon>Pseudomonadota</taxon>
        <taxon>Alphaproteobacteria</taxon>
        <taxon>Sphingomonadales</taxon>
        <taxon>Sphingosinicellaceae</taxon>
        <taxon>Sandarakinorhabdus</taxon>
    </lineage>
</organism>
<dbReference type="AlphaFoldDB" id="A0A255YER8"/>
<keyword evidence="1" id="KW-0472">Membrane</keyword>
<keyword evidence="1" id="KW-0812">Transmembrane</keyword>
<dbReference type="EMBL" id="NOXT01000113">
    <property type="protein sequence ID" value="OYQ27701.1"/>
    <property type="molecule type" value="Genomic_DNA"/>
</dbReference>
<accession>A0A255YER8</accession>
<feature type="transmembrane region" description="Helical" evidence="1">
    <location>
        <begin position="134"/>
        <end position="157"/>
    </location>
</feature>
<evidence type="ECO:0008006" key="4">
    <source>
        <dbReference type="Google" id="ProtNLM"/>
    </source>
</evidence>
<keyword evidence="1" id="KW-1133">Transmembrane helix</keyword>
<dbReference type="Proteomes" id="UP000216991">
    <property type="component" value="Unassembled WGS sequence"/>
</dbReference>
<feature type="transmembrane region" description="Helical" evidence="1">
    <location>
        <begin position="95"/>
        <end position="114"/>
    </location>
</feature>
<feature type="transmembrane region" description="Helical" evidence="1">
    <location>
        <begin position="39"/>
        <end position="57"/>
    </location>
</feature>
<evidence type="ECO:0000256" key="1">
    <source>
        <dbReference type="SAM" id="Phobius"/>
    </source>
</evidence>
<proteinExistence type="predicted"/>
<comment type="caution">
    <text evidence="2">The sequence shown here is derived from an EMBL/GenBank/DDBJ whole genome shotgun (WGS) entry which is preliminary data.</text>
</comment>
<dbReference type="OrthoDB" id="6196651at2"/>